<gene>
    <name evidence="1" type="ORF">SLEP1_g44116</name>
</gene>
<comment type="caution">
    <text evidence="1">The sequence shown here is derived from an EMBL/GenBank/DDBJ whole genome shotgun (WGS) entry which is preliminary data.</text>
</comment>
<protein>
    <submittedName>
        <fullName evidence="1">Uncharacterized protein</fullName>
    </submittedName>
</protein>
<name>A0AAV5LF71_9ROSI</name>
<dbReference type="EMBL" id="BPVZ01000113">
    <property type="protein sequence ID" value="GKV35914.1"/>
    <property type="molecule type" value="Genomic_DNA"/>
</dbReference>
<keyword evidence="2" id="KW-1185">Reference proteome</keyword>
<sequence length="36" mass="4113">MLIDCCDFWRENPMRLASVLANFGSLSYCSRCGYCS</sequence>
<evidence type="ECO:0000313" key="1">
    <source>
        <dbReference type="EMBL" id="GKV35914.1"/>
    </source>
</evidence>
<accession>A0AAV5LF71</accession>
<organism evidence="1 2">
    <name type="scientific">Rubroshorea leprosula</name>
    <dbReference type="NCBI Taxonomy" id="152421"/>
    <lineage>
        <taxon>Eukaryota</taxon>
        <taxon>Viridiplantae</taxon>
        <taxon>Streptophyta</taxon>
        <taxon>Embryophyta</taxon>
        <taxon>Tracheophyta</taxon>
        <taxon>Spermatophyta</taxon>
        <taxon>Magnoliopsida</taxon>
        <taxon>eudicotyledons</taxon>
        <taxon>Gunneridae</taxon>
        <taxon>Pentapetalae</taxon>
        <taxon>rosids</taxon>
        <taxon>malvids</taxon>
        <taxon>Malvales</taxon>
        <taxon>Dipterocarpaceae</taxon>
        <taxon>Rubroshorea</taxon>
    </lineage>
</organism>
<proteinExistence type="predicted"/>
<evidence type="ECO:0000313" key="2">
    <source>
        <dbReference type="Proteomes" id="UP001054252"/>
    </source>
</evidence>
<dbReference type="Proteomes" id="UP001054252">
    <property type="component" value="Unassembled WGS sequence"/>
</dbReference>
<dbReference type="AlphaFoldDB" id="A0AAV5LF71"/>
<reference evidence="1 2" key="1">
    <citation type="journal article" date="2021" name="Commun. Biol.">
        <title>The genome of Shorea leprosula (Dipterocarpaceae) highlights the ecological relevance of drought in aseasonal tropical rainforests.</title>
        <authorList>
            <person name="Ng K.K.S."/>
            <person name="Kobayashi M.J."/>
            <person name="Fawcett J.A."/>
            <person name="Hatakeyama M."/>
            <person name="Paape T."/>
            <person name="Ng C.H."/>
            <person name="Ang C.C."/>
            <person name="Tnah L.H."/>
            <person name="Lee C.T."/>
            <person name="Nishiyama T."/>
            <person name="Sese J."/>
            <person name="O'Brien M.J."/>
            <person name="Copetti D."/>
            <person name="Mohd Noor M.I."/>
            <person name="Ong R.C."/>
            <person name="Putra M."/>
            <person name="Sireger I.Z."/>
            <person name="Indrioko S."/>
            <person name="Kosugi Y."/>
            <person name="Izuno A."/>
            <person name="Isagi Y."/>
            <person name="Lee S.L."/>
            <person name="Shimizu K.K."/>
        </authorList>
    </citation>
    <scope>NUCLEOTIDE SEQUENCE [LARGE SCALE GENOMIC DNA]</scope>
    <source>
        <strain evidence="1">214</strain>
    </source>
</reference>